<sequence>MRRTMTGILRANLAVLEDHQDIAQQLLIWEIDNYITSVRVMYKMSAGLKEMLPRRKDR</sequence>
<reference evidence="1 2" key="1">
    <citation type="submission" date="2019-02" db="EMBL/GenBank/DDBJ databases">
        <authorList>
            <consortium name="Pathogen Informatics"/>
        </authorList>
    </citation>
    <scope>NUCLEOTIDE SEQUENCE [LARGE SCALE GENOMIC DNA]</scope>
    <source>
        <strain evidence="1 2">3012STDY7103891</strain>
    </source>
</reference>
<name>A0A449IRG9_PSEFR</name>
<proteinExistence type="predicted"/>
<evidence type="ECO:0000313" key="1">
    <source>
        <dbReference type="EMBL" id="VFB22028.1"/>
    </source>
</evidence>
<gene>
    <name evidence="1" type="ORF">NCTC10754_04712</name>
</gene>
<protein>
    <submittedName>
        <fullName evidence="1">Uncharacterized protein</fullName>
    </submittedName>
</protein>
<evidence type="ECO:0000313" key="2">
    <source>
        <dbReference type="Proteomes" id="UP000330809"/>
    </source>
</evidence>
<accession>A0A449IRG9</accession>
<dbReference type="EMBL" id="CAACYJ010000040">
    <property type="protein sequence ID" value="VFB22028.1"/>
    <property type="molecule type" value="Genomic_DNA"/>
</dbReference>
<organism evidence="1 2">
    <name type="scientific">Pseudomonas fragi</name>
    <dbReference type="NCBI Taxonomy" id="296"/>
    <lineage>
        <taxon>Bacteria</taxon>
        <taxon>Pseudomonadati</taxon>
        <taxon>Pseudomonadota</taxon>
        <taxon>Gammaproteobacteria</taxon>
        <taxon>Pseudomonadales</taxon>
        <taxon>Pseudomonadaceae</taxon>
        <taxon>Pseudomonas</taxon>
    </lineage>
</organism>
<dbReference type="Proteomes" id="UP000330809">
    <property type="component" value="Unassembled WGS sequence"/>
</dbReference>
<dbReference type="AlphaFoldDB" id="A0A449IRG9"/>